<protein>
    <submittedName>
        <fullName evidence="1">Uncharacterized protein</fullName>
    </submittedName>
</protein>
<name>A0AAE0EEV2_9ROSI</name>
<dbReference type="PANTHER" id="PTHR33116">
    <property type="entry name" value="REVERSE TRANSCRIPTASE ZINC-BINDING DOMAIN-CONTAINING PROTEIN-RELATED-RELATED"/>
    <property type="match status" value="1"/>
</dbReference>
<evidence type="ECO:0000313" key="2">
    <source>
        <dbReference type="Proteomes" id="UP001281410"/>
    </source>
</evidence>
<keyword evidence="2" id="KW-1185">Reference proteome</keyword>
<evidence type="ECO:0000313" key="1">
    <source>
        <dbReference type="EMBL" id="KAK3225818.1"/>
    </source>
</evidence>
<organism evidence="1 2">
    <name type="scientific">Dipteronia sinensis</name>
    <dbReference type="NCBI Taxonomy" id="43782"/>
    <lineage>
        <taxon>Eukaryota</taxon>
        <taxon>Viridiplantae</taxon>
        <taxon>Streptophyta</taxon>
        <taxon>Embryophyta</taxon>
        <taxon>Tracheophyta</taxon>
        <taxon>Spermatophyta</taxon>
        <taxon>Magnoliopsida</taxon>
        <taxon>eudicotyledons</taxon>
        <taxon>Gunneridae</taxon>
        <taxon>Pentapetalae</taxon>
        <taxon>rosids</taxon>
        <taxon>malvids</taxon>
        <taxon>Sapindales</taxon>
        <taxon>Sapindaceae</taxon>
        <taxon>Hippocastanoideae</taxon>
        <taxon>Acereae</taxon>
        <taxon>Dipteronia</taxon>
    </lineage>
</organism>
<comment type="caution">
    <text evidence="1">The sequence shown here is derived from an EMBL/GenBank/DDBJ whole genome shotgun (WGS) entry which is preliminary data.</text>
</comment>
<dbReference type="AlphaFoldDB" id="A0AAE0EEV2"/>
<accession>A0AAE0EEV2</accession>
<proteinExistence type="predicted"/>
<gene>
    <name evidence="1" type="ORF">Dsin_005680</name>
</gene>
<dbReference type="Proteomes" id="UP001281410">
    <property type="component" value="Unassembled WGS sequence"/>
</dbReference>
<sequence length="233" mass="25795">MINVVVSKGMISEFNCSSAGPTVSHLFFTNDNLVFVKALEAECGTARKLLDDYLTASGPVINFNKLESCISKLVDRAVGALLADVIGVNLVECHERYLGLPSFASRNKKKLFAFIMDRVWEKVKWWKNKLFNVGGTEILLKEVVHTIVNEVVVISDGKTRAIQNKGAQWQKLDEGICKVNTDAAISSAQKKVGIGVVIRDYKGTVMGFPSNPFKLISLLKLLKQWPFFVVSSL</sequence>
<dbReference type="PANTHER" id="PTHR33116:SF86">
    <property type="entry name" value="REVERSE TRANSCRIPTASE DOMAIN-CONTAINING PROTEIN"/>
    <property type="match status" value="1"/>
</dbReference>
<reference evidence="1" key="1">
    <citation type="journal article" date="2023" name="Plant J.">
        <title>Genome sequences and population genomics provide insights into the demographic history, inbreeding, and mutation load of two 'living fossil' tree species of Dipteronia.</title>
        <authorList>
            <person name="Feng Y."/>
            <person name="Comes H.P."/>
            <person name="Chen J."/>
            <person name="Zhu S."/>
            <person name="Lu R."/>
            <person name="Zhang X."/>
            <person name="Li P."/>
            <person name="Qiu J."/>
            <person name="Olsen K.M."/>
            <person name="Qiu Y."/>
        </authorList>
    </citation>
    <scope>NUCLEOTIDE SEQUENCE</scope>
    <source>
        <strain evidence="1">NBL</strain>
    </source>
</reference>
<dbReference type="EMBL" id="JANJYJ010000002">
    <property type="protein sequence ID" value="KAK3225818.1"/>
    <property type="molecule type" value="Genomic_DNA"/>
</dbReference>